<evidence type="ECO:0000313" key="2">
    <source>
        <dbReference type="Proteomes" id="UP000326198"/>
    </source>
</evidence>
<keyword evidence="2" id="KW-1185">Reference proteome</keyword>
<proteinExistence type="predicted"/>
<reference evidence="1 2" key="1">
    <citation type="submission" date="2019-04" db="EMBL/GenBank/DDBJ databases">
        <title>Friends and foes A comparative genomics studyof 23 Aspergillus species from section Flavi.</title>
        <authorList>
            <consortium name="DOE Joint Genome Institute"/>
            <person name="Kjaerbolling I."/>
            <person name="Vesth T."/>
            <person name="Frisvad J.C."/>
            <person name="Nybo J.L."/>
            <person name="Theobald S."/>
            <person name="Kildgaard S."/>
            <person name="Isbrandt T."/>
            <person name="Kuo A."/>
            <person name="Sato A."/>
            <person name="Lyhne E.K."/>
            <person name="Kogle M.E."/>
            <person name="Wiebenga A."/>
            <person name="Kun R.S."/>
            <person name="Lubbers R.J."/>
            <person name="Makela M.R."/>
            <person name="Barry K."/>
            <person name="Chovatia M."/>
            <person name="Clum A."/>
            <person name="Daum C."/>
            <person name="Haridas S."/>
            <person name="He G."/>
            <person name="LaButti K."/>
            <person name="Lipzen A."/>
            <person name="Mondo S."/>
            <person name="Riley R."/>
            <person name="Salamov A."/>
            <person name="Simmons B.A."/>
            <person name="Magnuson J.K."/>
            <person name="Henrissat B."/>
            <person name="Mortensen U.H."/>
            <person name="Larsen T.O."/>
            <person name="Devries R.P."/>
            <person name="Grigoriev I.V."/>
            <person name="Machida M."/>
            <person name="Baker S.E."/>
            <person name="Andersen M.R."/>
        </authorList>
    </citation>
    <scope>NUCLEOTIDE SEQUENCE [LARGE SCALE GENOMIC DNA]</scope>
    <source>
        <strain evidence="1 2">IBT 29228</strain>
    </source>
</reference>
<accession>A0A5N7AR92</accession>
<dbReference type="AlphaFoldDB" id="A0A5N7AR92"/>
<dbReference type="Proteomes" id="UP000326198">
    <property type="component" value="Unassembled WGS sequence"/>
</dbReference>
<protein>
    <submittedName>
        <fullName evidence="1">Uncharacterized protein</fullName>
    </submittedName>
</protein>
<dbReference type="EMBL" id="ML736362">
    <property type="protein sequence ID" value="KAE8372375.1"/>
    <property type="molecule type" value="Genomic_DNA"/>
</dbReference>
<sequence length="57" mass="7073">MRLIYIKHRQNCFPYRNPFCYYHGKGLTVFSLFKKERKRKIFNFPSHLSRINFTGWS</sequence>
<organism evidence="1 2">
    <name type="scientific">Aspergillus bertholletiae</name>
    <dbReference type="NCBI Taxonomy" id="1226010"/>
    <lineage>
        <taxon>Eukaryota</taxon>
        <taxon>Fungi</taxon>
        <taxon>Dikarya</taxon>
        <taxon>Ascomycota</taxon>
        <taxon>Pezizomycotina</taxon>
        <taxon>Eurotiomycetes</taxon>
        <taxon>Eurotiomycetidae</taxon>
        <taxon>Eurotiales</taxon>
        <taxon>Aspergillaceae</taxon>
        <taxon>Aspergillus</taxon>
        <taxon>Aspergillus subgen. Circumdati</taxon>
    </lineage>
</organism>
<gene>
    <name evidence="1" type="ORF">BDV26DRAFT_274317</name>
</gene>
<evidence type="ECO:0000313" key="1">
    <source>
        <dbReference type="EMBL" id="KAE8372375.1"/>
    </source>
</evidence>
<name>A0A5N7AR92_9EURO</name>